<keyword evidence="4" id="KW-1185">Reference proteome</keyword>
<dbReference type="AlphaFoldDB" id="T1FEX2"/>
<name>T1FEX2_HELRO</name>
<protein>
    <submittedName>
        <fullName evidence="2 3">Uncharacterized protein</fullName>
    </submittedName>
</protein>
<reference evidence="4" key="1">
    <citation type="submission" date="2012-12" db="EMBL/GenBank/DDBJ databases">
        <authorList>
            <person name="Hellsten U."/>
            <person name="Grimwood J."/>
            <person name="Chapman J.A."/>
            <person name="Shapiro H."/>
            <person name="Aerts A."/>
            <person name="Otillar R.P."/>
            <person name="Terry A.Y."/>
            <person name="Boore J.L."/>
            <person name="Simakov O."/>
            <person name="Marletaz F."/>
            <person name="Cho S.-J."/>
            <person name="Edsinger-Gonzales E."/>
            <person name="Havlak P."/>
            <person name="Kuo D.-H."/>
            <person name="Larsson T."/>
            <person name="Lv J."/>
            <person name="Arendt D."/>
            <person name="Savage R."/>
            <person name="Osoegawa K."/>
            <person name="de Jong P."/>
            <person name="Lindberg D.R."/>
            <person name="Seaver E.C."/>
            <person name="Weisblat D.A."/>
            <person name="Putnam N.H."/>
            <person name="Grigoriev I.V."/>
            <person name="Rokhsar D.S."/>
        </authorList>
    </citation>
    <scope>NUCLEOTIDE SEQUENCE</scope>
</reference>
<reference evidence="3" key="3">
    <citation type="submission" date="2015-06" db="UniProtKB">
        <authorList>
            <consortium name="EnsemblMetazoa"/>
        </authorList>
    </citation>
    <scope>IDENTIFICATION</scope>
</reference>
<dbReference type="HOGENOM" id="CLU_1091010_0_0_1"/>
<evidence type="ECO:0000313" key="3">
    <source>
        <dbReference type="EnsemblMetazoa" id="HelroP179593"/>
    </source>
</evidence>
<accession>T1FEX2</accession>
<feature type="compositionally biased region" description="Low complexity" evidence="1">
    <location>
        <begin position="86"/>
        <end position="114"/>
    </location>
</feature>
<dbReference type="KEGG" id="hro:HELRODRAFT_179593"/>
<evidence type="ECO:0000256" key="1">
    <source>
        <dbReference type="SAM" id="MobiDB-lite"/>
    </source>
</evidence>
<organism evidence="3 4">
    <name type="scientific">Helobdella robusta</name>
    <name type="common">Californian leech</name>
    <dbReference type="NCBI Taxonomy" id="6412"/>
    <lineage>
        <taxon>Eukaryota</taxon>
        <taxon>Metazoa</taxon>
        <taxon>Spiralia</taxon>
        <taxon>Lophotrochozoa</taxon>
        <taxon>Annelida</taxon>
        <taxon>Clitellata</taxon>
        <taxon>Hirudinea</taxon>
        <taxon>Rhynchobdellida</taxon>
        <taxon>Glossiphoniidae</taxon>
        <taxon>Helobdella</taxon>
    </lineage>
</organism>
<evidence type="ECO:0000313" key="4">
    <source>
        <dbReference type="Proteomes" id="UP000015101"/>
    </source>
</evidence>
<gene>
    <name evidence="3" type="primary">20207371</name>
    <name evidence="2" type="ORF">HELRODRAFT_179593</name>
</gene>
<dbReference type="InParanoid" id="T1FEX2"/>
<feature type="region of interest" description="Disordered" evidence="1">
    <location>
        <begin position="63"/>
        <end position="115"/>
    </location>
</feature>
<feature type="compositionally biased region" description="Acidic residues" evidence="1">
    <location>
        <begin position="63"/>
        <end position="81"/>
    </location>
</feature>
<dbReference type="EMBL" id="AMQM01006889">
    <property type="status" value="NOT_ANNOTATED_CDS"/>
    <property type="molecule type" value="Genomic_DNA"/>
</dbReference>
<dbReference type="CTD" id="20207371"/>
<sequence>MAMNKKQQQHNYNHNRRMRRMKKMMVVAASKMFLHLTNVVPTFNLACFIKILSHFYSTNLDADDNDDDDDGIDEDDNDDDNDTKVNKNNNSNYNNNNNNNNDDNNNNNNNNNNNVKVPVRDLKIVQHAMTTTAMKLLFWSLYYIDITSMYPCVVVHNDNNNILSNNNNMLNFKESAFARHVQAIGSLFCKNILVTVTFINLIEKILNKNLLKDDQILREVKEKIKDINDGKIEPVNDTNEYNLHAIFNRLFASAI</sequence>
<dbReference type="EMBL" id="KB097536">
    <property type="protein sequence ID" value="ESN95255.1"/>
    <property type="molecule type" value="Genomic_DNA"/>
</dbReference>
<dbReference type="EnsemblMetazoa" id="HelroT179593">
    <property type="protein sequence ID" value="HelroP179593"/>
    <property type="gene ID" value="HelroG179593"/>
</dbReference>
<dbReference type="GeneID" id="20207371"/>
<dbReference type="RefSeq" id="XP_009026658.1">
    <property type="nucleotide sequence ID" value="XM_009028410.1"/>
</dbReference>
<evidence type="ECO:0000313" key="2">
    <source>
        <dbReference type="EMBL" id="ESN95255.1"/>
    </source>
</evidence>
<reference evidence="2 4" key="2">
    <citation type="journal article" date="2013" name="Nature">
        <title>Insights into bilaterian evolution from three spiralian genomes.</title>
        <authorList>
            <person name="Simakov O."/>
            <person name="Marletaz F."/>
            <person name="Cho S.J."/>
            <person name="Edsinger-Gonzales E."/>
            <person name="Havlak P."/>
            <person name="Hellsten U."/>
            <person name="Kuo D.H."/>
            <person name="Larsson T."/>
            <person name="Lv J."/>
            <person name="Arendt D."/>
            <person name="Savage R."/>
            <person name="Osoegawa K."/>
            <person name="de Jong P."/>
            <person name="Grimwood J."/>
            <person name="Chapman J.A."/>
            <person name="Shapiro H."/>
            <person name="Aerts A."/>
            <person name="Otillar R.P."/>
            <person name="Terry A.Y."/>
            <person name="Boore J.L."/>
            <person name="Grigoriev I.V."/>
            <person name="Lindberg D.R."/>
            <person name="Seaver E.C."/>
            <person name="Weisblat D.A."/>
            <person name="Putnam N.H."/>
            <person name="Rokhsar D.S."/>
        </authorList>
    </citation>
    <scope>NUCLEOTIDE SEQUENCE</scope>
</reference>
<dbReference type="Proteomes" id="UP000015101">
    <property type="component" value="Unassembled WGS sequence"/>
</dbReference>
<proteinExistence type="predicted"/>